<organism evidence="1">
    <name type="scientific">marine sediment metagenome</name>
    <dbReference type="NCBI Taxonomy" id="412755"/>
    <lineage>
        <taxon>unclassified sequences</taxon>
        <taxon>metagenomes</taxon>
        <taxon>ecological metagenomes</taxon>
    </lineage>
</organism>
<evidence type="ECO:0008006" key="2">
    <source>
        <dbReference type="Google" id="ProtNLM"/>
    </source>
</evidence>
<accession>A0A0F9AH88</accession>
<name>A0A0F9AH88_9ZZZZ</name>
<comment type="caution">
    <text evidence="1">The sequence shown here is derived from an EMBL/GenBank/DDBJ whole genome shotgun (WGS) entry which is preliminary data.</text>
</comment>
<protein>
    <recommendedName>
        <fullName evidence="2">Tetratricopeptide repeat protein</fullName>
    </recommendedName>
</protein>
<dbReference type="EMBL" id="LAZR01045949">
    <property type="protein sequence ID" value="KKK97670.1"/>
    <property type="molecule type" value="Genomic_DNA"/>
</dbReference>
<proteinExistence type="predicted"/>
<evidence type="ECO:0000313" key="1">
    <source>
        <dbReference type="EMBL" id="KKK97670.1"/>
    </source>
</evidence>
<gene>
    <name evidence="1" type="ORF">LCGC14_2650430</name>
</gene>
<sequence>CDMLLRTGQAAEAARRAAAFVADPAMSKSRYRQLGMYHLGHARFQLKQYLPAGKALSRLAPFKQDFGLHCRYLLGRVHHLSAERPEAAAQYKAVLDGYADRKKAAEQALRNPAALKPPRRVLLERLARGPEPDYVMRASFYTALGHAENGRYADALAGFAAFVKRSPKSPLVPEAQLRQGICQAQLRKFPEAIVILQPLAARPDMADRALRWTARSHVGAADAKNAQTYAQAITNAINCLRQAADRAGQLARTDPTAKVRRGDILIELGDTMQLLRQYPQAAAVYLQALKENNNPQRADEAMQRRVTALHFAGDYKGSDNLCVQFERTYARSTLLGAVLFRKAENAYLTATAAAKNPALANRKKELARLFGEAVRRYARAVKKYPDSKYANLARGGLGASHYRLGAYAEAIEALSAVPEPDRTGELTAVDYLLADCIIRTLSRDARDAVQ</sequence>
<feature type="non-terminal residue" evidence="1">
    <location>
        <position position="1"/>
    </location>
</feature>
<feature type="non-terminal residue" evidence="1">
    <location>
        <position position="450"/>
    </location>
</feature>
<reference evidence="1" key="1">
    <citation type="journal article" date="2015" name="Nature">
        <title>Complex archaea that bridge the gap between prokaryotes and eukaryotes.</title>
        <authorList>
            <person name="Spang A."/>
            <person name="Saw J.H."/>
            <person name="Jorgensen S.L."/>
            <person name="Zaremba-Niedzwiedzka K."/>
            <person name="Martijn J."/>
            <person name="Lind A.E."/>
            <person name="van Eijk R."/>
            <person name="Schleper C."/>
            <person name="Guy L."/>
            <person name="Ettema T.J."/>
        </authorList>
    </citation>
    <scope>NUCLEOTIDE SEQUENCE</scope>
</reference>
<dbReference type="Gene3D" id="1.25.40.10">
    <property type="entry name" value="Tetratricopeptide repeat domain"/>
    <property type="match status" value="2"/>
</dbReference>
<dbReference type="InterPro" id="IPR011990">
    <property type="entry name" value="TPR-like_helical_dom_sf"/>
</dbReference>
<dbReference type="Pfam" id="PF13432">
    <property type="entry name" value="TPR_16"/>
    <property type="match status" value="2"/>
</dbReference>
<dbReference type="SUPFAM" id="SSF48452">
    <property type="entry name" value="TPR-like"/>
    <property type="match status" value="3"/>
</dbReference>
<dbReference type="AlphaFoldDB" id="A0A0F9AH88"/>